<accession>A0AAF0Y2D4</accession>
<dbReference type="RefSeq" id="XP_062624154.1">
    <property type="nucleotide sequence ID" value="XM_062768170.1"/>
</dbReference>
<keyword evidence="3" id="KW-1185">Reference proteome</keyword>
<evidence type="ECO:0000313" key="2">
    <source>
        <dbReference type="EMBL" id="WOO78122.1"/>
    </source>
</evidence>
<evidence type="ECO:0000256" key="1">
    <source>
        <dbReference type="SAM" id="MobiDB-lite"/>
    </source>
</evidence>
<feature type="compositionally biased region" description="Polar residues" evidence="1">
    <location>
        <begin position="15"/>
        <end position="24"/>
    </location>
</feature>
<dbReference type="InterPro" id="IPR009836">
    <property type="entry name" value="GRDP-like"/>
</dbReference>
<dbReference type="Proteomes" id="UP000827549">
    <property type="component" value="Chromosome 1"/>
</dbReference>
<dbReference type="AlphaFoldDB" id="A0AAF0Y2D4"/>
<feature type="compositionally biased region" description="Basic and acidic residues" evidence="1">
    <location>
        <begin position="1"/>
        <end position="12"/>
    </location>
</feature>
<proteinExistence type="predicted"/>
<protein>
    <submittedName>
        <fullName evidence="2">Glycine-rich domain-containing protein 1</fullName>
    </submittedName>
</protein>
<dbReference type="GeneID" id="87804930"/>
<dbReference type="EMBL" id="CP086714">
    <property type="protein sequence ID" value="WOO78122.1"/>
    <property type="molecule type" value="Genomic_DNA"/>
</dbReference>
<evidence type="ECO:0000313" key="3">
    <source>
        <dbReference type="Proteomes" id="UP000827549"/>
    </source>
</evidence>
<sequence length="835" mass="89416">MGDDKKTFKGYDDAQLTNTPSSSEAPPPVYLAQGYNVPPIDKKSGGSSQKQQPAAPPVDPTTLLPPTFRVGRSYIKPLVTVPELVNHLKFLACLHRLQEDVRECPTPWDQDFSREGPADAQVPDEVKWSAFCLRAAHRFQAWAESDAVSRVRDKQAALPGRSAPSREDMIAVLAEADIDILMAWHTYLLNPRNYHDDMELQGSYYRSTWGPFGGLKYLGAFPLDIICERIDPNTYVFQPFERTSVSSAPDSSAPPPALDAHARTLVALSRTQSCVAVNCPQCYTAIDLPVIGLPGAGGGLALPVMSFRCSTCQLLITHQVLRVGRFLRDLLRVRVGTMPHFAGLGDNAHSNIKSAYGIPMSQALAATAITKVFGGGYIESAVSVGDLGNKLEWSQDKVREKIFEQTVKDGGFIPIVESSLEGKTGRTTRRVQINVSRQTMSGAIMRLNRVYSVGTGLDTSIELAPAIMRQASFVTNMQKIGWLGIHRWTNPQDPSRFYFIQKSAARYHAFLDLMNAYPRKFISPTLDIDLAWHTHQLHAAGYVRDTINHVGHLVNHDDAVADVALRNAYDETATLWAERFHTTYSGCGCPVPNKAQKVVDKARRRESNDGPSFAFWRRRSSSKTVAGTRPDVAAMSAQSATFEDRAAECPSTHNRVHVTGVRKLEAMHENQMARRHRQSGHIGHEDPFTQNYVFVPQVHDPNSRKRKAEAAGPTVYDPYWGVTPYMYGGVWGLGAPWALAAGVGIAGGMAIGAGVGMVAAACVNGINDGEAQSRCSSGGGGSGAACGGFSGDGGSAGAMCGAGVSACGNGGAGCGGGGGGCGGGCGGGGGGCGGS</sequence>
<reference evidence="2" key="1">
    <citation type="submission" date="2023-10" db="EMBL/GenBank/DDBJ databases">
        <authorList>
            <person name="Noh H."/>
        </authorList>
    </citation>
    <scope>NUCLEOTIDE SEQUENCE</scope>
    <source>
        <strain evidence="2">DUCC4014</strain>
    </source>
</reference>
<dbReference type="PANTHER" id="PTHR34365:SF7">
    <property type="entry name" value="GLYCINE-RICH DOMAIN-CONTAINING PROTEIN 1"/>
    <property type="match status" value="1"/>
</dbReference>
<organism evidence="2 3">
    <name type="scientific">Vanrija pseudolonga</name>
    <dbReference type="NCBI Taxonomy" id="143232"/>
    <lineage>
        <taxon>Eukaryota</taxon>
        <taxon>Fungi</taxon>
        <taxon>Dikarya</taxon>
        <taxon>Basidiomycota</taxon>
        <taxon>Agaricomycotina</taxon>
        <taxon>Tremellomycetes</taxon>
        <taxon>Trichosporonales</taxon>
        <taxon>Trichosporonaceae</taxon>
        <taxon>Vanrija</taxon>
    </lineage>
</organism>
<gene>
    <name evidence="2" type="primary">GRDP1</name>
    <name evidence="2" type="ORF">LOC62_01G001675</name>
</gene>
<feature type="region of interest" description="Disordered" evidence="1">
    <location>
        <begin position="1"/>
        <end position="64"/>
    </location>
</feature>
<name>A0AAF0Y2D4_9TREE</name>
<dbReference type="Pfam" id="PF07173">
    <property type="entry name" value="GRDP-like"/>
    <property type="match status" value="1"/>
</dbReference>
<dbReference type="PANTHER" id="PTHR34365">
    <property type="entry name" value="ENOLASE (DUF1399)"/>
    <property type="match status" value="1"/>
</dbReference>